<organism evidence="1 2">
    <name type="scientific">Fasciola gigantica</name>
    <name type="common">Giant liver fluke</name>
    <dbReference type="NCBI Taxonomy" id="46835"/>
    <lineage>
        <taxon>Eukaryota</taxon>
        <taxon>Metazoa</taxon>
        <taxon>Spiralia</taxon>
        <taxon>Lophotrochozoa</taxon>
        <taxon>Platyhelminthes</taxon>
        <taxon>Trematoda</taxon>
        <taxon>Digenea</taxon>
        <taxon>Plagiorchiida</taxon>
        <taxon>Echinostomata</taxon>
        <taxon>Echinostomatoidea</taxon>
        <taxon>Fasciolidae</taxon>
        <taxon>Fasciola</taxon>
    </lineage>
</organism>
<name>A0A504Z4G7_FASGI</name>
<evidence type="ECO:0000313" key="2">
    <source>
        <dbReference type="Proteomes" id="UP000316759"/>
    </source>
</evidence>
<dbReference type="AlphaFoldDB" id="A0A504Z4G7"/>
<gene>
    <name evidence="1" type="ORF">FGIG_10876</name>
</gene>
<dbReference type="Proteomes" id="UP000316759">
    <property type="component" value="Unassembled WGS sequence"/>
</dbReference>
<accession>A0A504Z4G7</accession>
<proteinExistence type="predicted"/>
<dbReference type="EMBL" id="SUNJ01000480">
    <property type="protein sequence ID" value="TPP67625.1"/>
    <property type="molecule type" value="Genomic_DNA"/>
</dbReference>
<reference evidence="1 2" key="1">
    <citation type="submission" date="2019-04" db="EMBL/GenBank/DDBJ databases">
        <title>Annotation for the trematode Fasciola gigantica.</title>
        <authorList>
            <person name="Choi Y.-J."/>
        </authorList>
    </citation>
    <scope>NUCLEOTIDE SEQUENCE [LARGE SCALE GENOMIC DNA]</scope>
    <source>
        <strain evidence="1">Uganda_cow_1</strain>
    </source>
</reference>
<comment type="caution">
    <text evidence="1">The sequence shown here is derived from an EMBL/GenBank/DDBJ whole genome shotgun (WGS) entry which is preliminary data.</text>
</comment>
<evidence type="ECO:0000313" key="1">
    <source>
        <dbReference type="EMBL" id="TPP67625.1"/>
    </source>
</evidence>
<protein>
    <submittedName>
        <fullName evidence="1">Uncharacterized protein</fullName>
    </submittedName>
</protein>
<keyword evidence="2" id="KW-1185">Reference proteome</keyword>
<sequence>MEWTVENAKLITSFPVSCTDTRPTVTSSRTAVSRYPVMHPLSVINLPSVASRTTPLPAIPPVSERAQSIPFLTSNRSGLLSPVSTMITTQLSPTSDRGVMSYWVSTQARKLLNADPNSYLEEWTLNK</sequence>